<sequence length="128" mass="14546">MPFLLGLSAGLTPFCNHDHARRALYQSQKHSYQKQHASKNLSPNHLDNLKQLLVTDSLSLYGYEGQARGDEGDTSVSHDYWDNSTWDSFRVLASQPDVRTCLGLNGYADSAVDRLWQKKNVEIIFVIY</sequence>
<comment type="caution">
    <text evidence="6">The sequence shown here is derived from an EMBL/GenBank/DDBJ whole genome shotgun (WGS) entry which is preliminary data.</text>
</comment>
<dbReference type="EC" id="2.7.7.6" evidence="1"/>
<evidence type="ECO:0000256" key="3">
    <source>
        <dbReference type="ARBA" id="ARBA00022679"/>
    </source>
</evidence>
<evidence type="ECO:0000256" key="1">
    <source>
        <dbReference type="ARBA" id="ARBA00012418"/>
    </source>
</evidence>
<keyword evidence="5" id="KW-0804">Transcription</keyword>
<dbReference type="GO" id="GO:0003899">
    <property type="term" value="F:DNA-directed RNA polymerase activity"/>
    <property type="evidence" value="ECO:0007669"/>
    <property type="project" value="UniProtKB-EC"/>
</dbReference>
<dbReference type="GO" id="GO:0003677">
    <property type="term" value="F:DNA binding"/>
    <property type="evidence" value="ECO:0007669"/>
    <property type="project" value="InterPro"/>
</dbReference>
<evidence type="ECO:0000256" key="5">
    <source>
        <dbReference type="ARBA" id="ARBA00023163"/>
    </source>
</evidence>
<reference evidence="6" key="2">
    <citation type="submission" date="2023-05" db="EMBL/GenBank/DDBJ databases">
        <authorList>
            <person name="Schelkunov M.I."/>
        </authorList>
    </citation>
    <scope>NUCLEOTIDE SEQUENCE</scope>
    <source>
        <strain evidence="6">Hsosn_3</strain>
        <tissue evidence="6">Leaf</tissue>
    </source>
</reference>
<keyword evidence="7" id="KW-1185">Reference proteome</keyword>
<dbReference type="SUPFAM" id="SSF64484">
    <property type="entry name" value="beta and beta-prime subunits of DNA dependent RNA-polymerase"/>
    <property type="match status" value="1"/>
</dbReference>
<keyword evidence="2" id="KW-0240">DNA-directed RNA polymerase</keyword>
<gene>
    <name evidence="6" type="ORF">POM88_047596</name>
</gene>
<keyword evidence="3" id="KW-0808">Transferase</keyword>
<name>A0AAD8GUG9_9APIA</name>
<dbReference type="AlphaFoldDB" id="A0AAD8GUG9"/>
<reference evidence="6" key="1">
    <citation type="submission" date="2023-02" db="EMBL/GenBank/DDBJ databases">
        <title>Genome of toxic invasive species Heracleum sosnowskyi carries increased number of genes despite the absence of recent whole-genome duplications.</title>
        <authorList>
            <person name="Schelkunov M."/>
            <person name="Shtratnikova V."/>
            <person name="Makarenko M."/>
            <person name="Klepikova A."/>
            <person name="Omelchenko D."/>
            <person name="Novikova G."/>
            <person name="Obukhova E."/>
            <person name="Bogdanov V."/>
            <person name="Penin A."/>
            <person name="Logacheva M."/>
        </authorList>
    </citation>
    <scope>NUCLEOTIDE SEQUENCE</scope>
    <source>
        <strain evidence="6">Hsosn_3</strain>
        <tissue evidence="6">Leaf</tissue>
    </source>
</reference>
<dbReference type="Proteomes" id="UP001237642">
    <property type="component" value="Unassembled WGS sequence"/>
</dbReference>
<proteinExistence type="predicted"/>
<evidence type="ECO:0000256" key="4">
    <source>
        <dbReference type="ARBA" id="ARBA00022695"/>
    </source>
</evidence>
<keyword evidence="4" id="KW-0548">Nucleotidyltransferase</keyword>
<dbReference type="Gene3D" id="2.40.270.10">
    <property type="entry name" value="DNA-directed RNA polymerase, subunit 2, domain 6"/>
    <property type="match status" value="1"/>
</dbReference>
<evidence type="ECO:0000256" key="2">
    <source>
        <dbReference type="ARBA" id="ARBA00022478"/>
    </source>
</evidence>
<organism evidence="6 7">
    <name type="scientific">Heracleum sosnowskyi</name>
    <dbReference type="NCBI Taxonomy" id="360622"/>
    <lineage>
        <taxon>Eukaryota</taxon>
        <taxon>Viridiplantae</taxon>
        <taxon>Streptophyta</taxon>
        <taxon>Embryophyta</taxon>
        <taxon>Tracheophyta</taxon>
        <taxon>Spermatophyta</taxon>
        <taxon>Magnoliopsida</taxon>
        <taxon>eudicotyledons</taxon>
        <taxon>Gunneridae</taxon>
        <taxon>Pentapetalae</taxon>
        <taxon>asterids</taxon>
        <taxon>campanulids</taxon>
        <taxon>Apiales</taxon>
        <taxon>Apiaceae</taxon>
        <taxon>Apioideae</taxon>
        <taxon>apioid superclade</taxon>
        <taxon>Tordylieae</taxon>
        <taxon>Tordyliinae</taxon>
        <taxon>Heracleum</taxon>
    </lineage>
</organism>
<evidence type="ECO:0000313" key="6">
    <source>
        <dbReference type="EMBL" id="KAK1354340.1"/>
    </source>
</evidence>
<protein>
    <recommendedName>
        <fullName evidence="1">DNA-directed RNA polymerase</fullName>
        <ecNumber evidence="1">2.7.7.6</ecNumber>
    </recommendedName>
</protein>
<evidence type="ECO:0000313" key="7">
    <source>
        <dbReference type="Proteomes" id="UP001237642"/>
    </source>
</evidence>
<dbReference type="InterPro" id="IPR037033">
    <property type="entry name" value="DNA-dir_RNAP_su2_hyb_sf"/>
</dbReference>
<accession>A0AAD8GUG9</accession>
<dbReference type="EMBL" id="JAUIZM010000011">
    <property type="protein sequence ID" value="KAK1354340.1"/>
    <property type="molecule type" value="Genomic_DNA"/>
</dbReference>
<dbReference type="GO" id="GO:0000428">
    <property type="term" value="C:DNA-directed RNA polymerase complex"/>
    <property type="evidence" value="ECO:0007669"/>
    <property type="project" value="UniProtKB-KW"/>
</dbReference>
<dbReference type="GO" id="GO:0006351">
    <property type="term" value="P:DNA-templated transcription"/>
    <property type="evidence" value="ECO:0007669"/>
    <property type="project" value="InterPro"/>
</dbReference>